<evidence type="ECO:0008006" key="4">
    <source>
        <dbReference type="Google" id="ProtNLM"/>
    </source>
</evidence>
<keyword evidence="1" id="KW-0472">Membrane</keyword>
<dbReference type="EMBL" id="BMAU01021382">
    <property type="protein sequence ID" value="GFY27936.1"/>
    <property type="molecule type" value="Genomic_DNA"/>
</dbReference>
<organism evidence="2 3">
    <name type="scientific">Trichonephila clavipes</name>
    <name type="common">Golden silk orbweaver</name>
    <name type="synonym">Nephila clavipes</name>
    <dbReference type="NCBI Taxonomy" id="2585209"/>
    <lineage>
        <taxon>Eukaryota</taxon>
        <taxon>Metazoa</taxon>
        <taxon>Ecdysozoa</taxon>
        <taxon>Arthropoda</taxon>
        <taxon>Chelicerata</taxon>
        <taxon>Arachnida</taxon>
        <taxon>Araneae</taxon>
        <taxon>Araneomorphae</taxon>
        <taxon>Entelegynae</taxon>
        <taxon>Araneoidea</taxon>
        <taxon>Nephilidae</taxon>
        <taxon>Trichonephila</taxon>
    </lineage>
</organism>
<keyword evidence="3" id="KW-1185">Reference proteome</keyword>
<evidence type="ECO:0000313" key="3">
    <source>
        <dbReference type="Proteomes" id="UP000887159"/>
    </source>
</evidence>
<evidence type="ECO:0000313" key="2">
    <source>
        <dbReference type="EMBL" id="GFY27936.1"/>
    </source>
</evidence>
<evidence type="ECO:0000256" key="1">
    <source>
        <dbReference type="SAM" id="Phobius"/>
    </source>
</evidence>
<sequence>MEPQTTRANECTAKRFLRGENRMPLLMEPPDRLTEVQDLFFEVLHLFFRFLFRQLVVRIAHQVEHYILIVIATMTLVVVFIVPVFFAFSSSSTVKVGFHFARLFTRLKAFG</sequence>
<comment type="caution">
    <text evidence="2">The sequence shown here is derived from an EMBL/GenBank/DDBJ whole genome shotgun (WGS) entry which is preliminary data.</text>
</comment>
<keyword evidence="1" id="KW-0812">Transmembrane</keyword>
<gene>
    <name evidence="2" type="ORF">TNCV_4562901</name>
</gene>
<keyword evidence="1" id="KW-1133">Transmembrane helix</keyword>
<proteinExistence type="predicted"/>
<dbReference type="AlphaFoldDB" id="A0A8X6W4Y3"/>
<dbReference type="Proteomes" id="UP000887159">
    <property type="component" value="Unassembled WGS sequence"/>
</dbReference>
<reference evidence="2" key="1">
    <citation type="submission" date="2020-08" db="EMBL/GenBank/DDBJ databases">
        <title>Multicomponent nature underlies the extraordinary mechanical properties of spider dragline silk.</title>
        <authorList>
            <person name="Kono N."/>
            <person name="Nakamura H."/>
            <person name="Mori M."/>
            <person name="Yoshida Y."/>
            <person name="Ohtoshi R."/>
            <person name="Malay A.D."/>
            <person name="Moran D.A.P."/>
            <person name="Tomita M."/>
            <person name="Numata K."/>
            <person name="Arakawa K."/>
        </authorList>
    </citation>
    <scope>NUCLEOTIDE SEQUENCE</scope>
</reference>
<accession>A0A8X6W4Y3</accession>
<protein>
    <recommendedName>
        <fullName evidence="4">Transmembrane protein</fullName>
    </recommendedName>
</protein>
<feature type="transmembrane region" description="Helical" evidence="1">
    <location>
        <begin position="66"/>
        <end position="88"/>
    </location>
</feature>
<name>A0A8X6W4Y3_TRICX</name>